<accession>A0ACC1WP52</accession>
<gene>
    <name evidence="1" type="ORF">OWV82_024257</name>
</gene>
<protein>
    <submittedName>
        <fullName evidence="1">Uncharacterized protein</fullName>
    </submittedName>
</protein>
<keyword evidence="2" id="KW-1185">Reference proteome</keyword>
<organism evidence="1 2">
    <name type="scientific">Melia azedarach</name>
    <name type="common">Chinaberry tree</name>
    <dbReference type="NCBI Taxonomy" id="155640"/>
    <lineage>
        <taxon>Eukaryota</taxon>
        <taxon>Viridiplantae</taxon>
        <taxon>Streptophyta</taxon>
        <taxon>Embryophyta</taxon>
        <taxon>Tracheophyta</taxon>
        <taxon>Spermatophyta</taxon>
        <taxon>Magnoliopsida</taxon>
        <taxon>eudicotyledons</taxon>
        <taxon>Gunneridae</taxon>
        <taxon>Pentapetalae</taxon>
        <taxon>rosids</taxon>
        <taxon>malvids</taxon>
        <taxon>Sapindales</taxon>
        <taxon>Meliaceae</taxon>
        <taxon>Melia</taxon>
    </lineage>
</organism>
<evidence type="ECO:0000313" key="1">
    <source>
        <dbReference type="EMBL" id="KAJ4700945.1"/>
    </source>
</evidence>
<evidence type="ECO:0000313" key="2">
    <source>
        <dbReference type="Proteomes" id="UP001164539"/>
    </source>
</evidence>
<dbReference type="EMBL" id="CM051407">
    <property type="protein sequence ID" value="KAJ4700945.1"/>
    <property type="molecule type" value="Genomic_DNA"/>
</dbReference>
<sequence length="288" mass="30954">MQPSFSVQKRPSNTSTSSKFGLKDECPKGTVPILRMTKERQLRNESSFANDFKASASGLEVGVSTVPDNTKKYHGAGGVVTTAMVPVQNGQFSASVISIEGGPPEEFGSISVGWMQGVNGAMHGCYDTDCPGFVLVTSSIPPNVVVYDGSDRPESHVFLKFNITQDAITGNWWFELGDDAGEVNQIGYWPSSLFTNLKDGADVLRWGGMVYSNKPESPPMGSGGEDCYFWGLTLADPGAAPGSDSSTAPLEKSESRCYRVGEDDSFKPEFFGYSFWFGGPGGDTNQCH</sequence>
<proteinExistence type="predicted"/>
<name>A0ACC1WP52_MELAZ</name>
<dbReference type="Proteomes" id="UP001164539">
    <property type="component" value="Chromosome 14"/>
</dbReference>
<comment type="caution">
    <text evidence="1">The sequence shown here is derived from an EMBL/GenBank/DDBJ whole genome shotgun (WGS) entry which is preliminary data.</text>
</comment>
<reference evidence="1 2" key="1">
    <citation type="journal article" date="2023" name="Science">
        <title>Complex scaffold remodeling in plant triterpene biosynthesis.</title>
        <authorList>
            <person name="De La Pena R."/>
            <person name="Hodgson H."/>
            <person name="Liu J.C."/>
            <person name="Stephenson M.J."/>
            <person name="Martin A.C."/>
            <person name="Owen C."/>
            <person name="Harkess A."/>
            <person name="Leebens-Mack J."/>
            <person name="Jimenez L.E."/>
            <person name="Osbourn A."/>
            <person name="Sattely E.S."/>
        </authorList>
    </citation>
    <scope>NUCLEOTIDE SEQUENCE [LARGE SCALE GENOMIC DNA]</scope>
    <source>
        <strain evidence="2">cv. JPN11</strain>
        <tissue evidence="1">Leaf</tissue>
    </source>
</reference>